<evidence type="ECO:0000313" key="5">
    <source>
        <dbReference type="Proteomes" id="UP000236370"/>
    </source>
</evidence>
<organism evidence="4 5">
    <name type="scientific">Pan troglodytes</name>
    <name type="common">Chimpanzee</name>
    <dbReference type="NCBI Taxonomy" id="9598"/>
    <lineage>
        <taxon>Eukaryota</taxon>
        <taxon>Metazoa</taxon>
        <taxon>Chordata</taxon>
        <taxon>Craniata</taxon>
        <taxon>Vertebrata</taxon>
        <taxon>Euteleostomi</taxon>
        <taxon>Mammalia</taxon>
        <taxon>Eutheria</taxon>
        <taxon>Euarchontoglires</taxon>
        <taxon>Primates</taxon>
        <taxon>Haplorrhini</taxon>
        <taxon>Catarrhini</taxon>
        <taxon>Hominidae</taxon>
        <taxon>Pan</taxon>
    </lineage>
</organism>
<reference evidence="4 5" key="1">
    <citation type="submission" date="2017-12" db="EMBL/GenBank/DDBJ databases">
        <title>High-resolution comparative analysis of great ape genomes.</title>
        <authorList>
            <person name="Pollen A."/>
            <person name="Hastie A."/>
            <person name="Hormozdiari F."/>
            <person name="Dougherty M."/>
            <person name="Liu R."/>
            <person name="Chaisson M."/>
            <person name="Hoppe E."/>
            <person name="Hill C."/>
            <person name="Pang A."/>
            <person name="Hillier L."/>
            <person name="Baker C."/>
            <person name="Armstrong J."/>
            <person name="Shendure J."/>
            <person name="Paten B."/>
            <person name="Wilson R."/>
            <person name="Chao H."/>
            <person name="Schneider V."/>
            <person name="Ventura M."/>
            <person name="Kronenberg Z."/>
            <person name="Murali S."/>
            <person name="Gordon D."/>
            <person name="Cantsilieris S."/>
            <person name="Munson K."/>
            <person name="Nelson B."/>
            <person name="Raja A."/>
            <person name="Underwood J."/>
            <person name="Diekhans M."/>
            <person name="Fiddes I."/>
            <person name="Haussler D."/>
            <person name="Eichler E."/>
        </authorList>
    </citation>
    <scope>NUCLEOTIDE SEQUENCE [LARGE SCALE GENOMIC DNA]</scope>
    <source>
        <strain evidence="4">Yerkes chimp pedigree #C0471</strain>
    </source>
</reference>
<dbReference type="PANTHER" id="PTHR23240">
    <property type="entry name" value="DNA CROSS-LINK REPAIR PROTEIN PSO2/SNM1-RELATED"/>
    <property type="match status" value="1"/>
</dbReference>
<evidence type="ECO:0000256" key="3">
    <source>
        <dbReference type="ARBA" id="ARBA00022839"/>
    </source>
</evidence>
<name>A0A2J8Q9H4_PANTR</name>
<dbReference type="GO" id="GO:0004527">
    <property type="term" value="F:exonuclease activity"/>
    <property type="evidence" value="ECO:0007669"/>
    <property type="project" value="UniProtKB-KW"/>
</dbReference>
<proteinExistence type="predicted"/>
<gene>
    <name evidence="4" type="ORF">CK820_G0040247</name>
</gene>
<protein>
    <submittedName>
        <fullName evidence="4">Uncharacterized protein</fullName>
    </submittedName>
</protein>
<evidence type="ECO:0000256" key="2">
    <source>
        <dbReference type="ARBA" id="ARBA00022801"/>
    </source>
</evidence>
<dbReference type="AlphaFoldDB" id="A0A2J8Q9H4"/>
<dbReference type="InterPro" id="IPR036866">
    <property type="entry name" value="RibonucZ/Hydroxyglut_hydro"/>
</dbReference>
<dbReference type="SUPFAM" id="SSF56281">
    <property type="entry name" value="Metallo-hydrolase/oxidoreductase"/>
    <property type="match status" value="1"/>
</dbReference>
<accession>A0A2J8Q9H4</accession>
<keyword evidence="3" id="KW-0269">Exonuclease</keyword>
<keyword evidence="1" id="KW-0540">Nuclease</keyword>
<evidence type="ECO:0000256" key="1">
    <source>
        <dbReference type="ARBA" id="ARBA00022722"/>
    </source>
</evidence>
<evidence type="ECO:0000313" key="4">
    <source>
        <dbReference type="EMBL" id="PNI92917.1"/>
    </source>
</evidence>
<dbReference type="Gene3D" id="3.60.15.10">
    <property type="entry name" value="Ribonuclease Z/Hydroxyacylglutathione hydrolase-like"/>
    <property type="match status" value="1"/>
</dbReference>
<dbReference type="PANTHER" id="PTHR23240:SF8">
    <property type="entry name" value="PROTEIN ARTEMIS"/>
    <property type="match status" value="1"/>
</dbReference>
<comment type="caution">
    <text evidence="4">The sequence shown here is derived from an EMBL/GenBank/DDBJ whole genome shotgun (WGS) entry which is preliminary data.</text>
</comment>
<sequence>MSSFEGQMAEYPTISIDRFDRENLRARPYFLSHCHKGHMKGLRAPTLKRRLECSLEVYLYCSPVTKELLLTSRKYRFWKKQIISIEIETPTQISLVDEASGEVFISGQ</sequence>
<dbReference type="EMBL" id="NBAG03000062">
    <property type="protein sequence ID" value="PNI92917.1"/>
    <property type="molecule type" value="Genomic_DNA"/>
</dbReference>
<keyword evidence="2" id="KW-0378">Hydrolase</keyword>
<dbReference type="Proteomes" id="UP000236370">
    <property type="component" value="Unassembled WGS sequence"/>
</dbReference>